<reference evidence="1" key="1">
    <citation type="journal article" date="2021" name="Proc. Natl. Acad. Sci. U.S.A.">
        <title>A Catalog of Tens of Thousands of Viruses from Human Metagenomes Reveals Hidden Associations with Chronic Diseases.</title>
        <authorList>
            <person name="Tisza M.J."/>
            <person name="Buck C.B."/>
        </authorList>
    </citation>
    <scope>NUCLEOTIDE SEQUENCE</scope>
    <source>
        <strain evidence="1">Ctrcb4</strain>
    </source>
</reference>
<accession>A0A8S5RPT2</accession>
<dbReference type="EMBL" id="BK059132">
    <property type="protein sequence ID" value="DAE33145.1"/>
    <property type="molecule type" value="Genomic_DNA"/>
</dbReference>
<protein>
    <submittedName>
        <fullName evidence="1">Uncharacterized protein</fullName>
    </submittedName>
</protein>
<evidence type="ECO:0000313" key="1">
    <source>
        <dbReference type="EMBL" id="DAE33145.1"/>
    </source>
</evidence>
<name>A0A8S5RPT2_9VIRU</name>
<proteinExistence type="predicted"/>
<organism evidence="1">
    <name type="scientific">virus sp. ctrcb4</name>
    <dbReference type="NCBI Taxonomy" id="2825824"/>
    <lineage>
        <taxon>Viruses</taxon>
    </lineage>
</organism>
<sequence>MKSPIPSNISGLIPDHFKFLLEPNILEDDFLILFVLIPVDCLVYLSIDSLNLGSMSFKGLTPKKSE</sequence>